<dbReference type="InterPro" id="IPR000086">
    <property type="entry name" value="NUDIX_hydrolase_dom"/>
</dbReference>
<keyword evidence="2" id="KW-0378">Hydrolase</keyword>
<dbReference type="FunFam" id="3.90.79.10:FF:000006">
    <property type="entry name" value="ADP compounds hydrolase NudE"/>
    <property type="match status" value="1"/>
</dbReference>
<protein>
    <submittedName>
        <fullName evidence="4">ADP-ribose diphosphatase</fullName>
    </submittedName>
</protein>
<dbReference type="PANTHER" id="PTHR11839">
    <property type="entry name" value="UDP/ADP-SUGAR PYROPHOSPHATASE"/>
    <property type="match status" value="1"/>
</dbReference>
<reference evidence="5" key="1">
    <citation type="submission" date="2016-10" db="EMBL/GenBank/DDBJ databases">
        <authorList>
            <person name="Varghese N."/>
            <person name="Submissions S."/>
        </authorList>
    </citation>
    <scope>NUCLEOTIDE SEQUENCE [LARGE SCALE GENOMIC DNA]</scope>
    <source>
        <strain evidence="5">CGMCC 1.10824</strain>
    </source>
</reference>
<name>A0A1G6CLZ9_9GAMM</name>
<dbReference type="InterPro" id="IPR020084">
    <property type="entry name" value="NUDIX_hydrolase_CS"/>
</dbReference>
<dbReference type="SUPFAM" id="SSF55811">
    <property type="entry name" value="Nudix"/>
    <property type="match status" value="1"/>
</dbReference>
<accession>A0A1G6CLZ9</accession>
<keyword evidence="5" id="KW-1185">Reference proteome</keyword>
<dbReference type="Proteomes" id="UP000199626">
    <property type="component" value="Unassembled WGS sequence"/>
</dbReference>
<evidence type="ECO:0000256" key="2">
    <source>
        <dbReference type="ARBA" id="ARBA00022801"/>
    </source>
</evidence>
<evidence type="ECO:0000259" key="3">
    <source>
        <dbReference type="PROSITE" id="PS51462"/>
    </source>
</evidence>
<dbReference type="PANTHER" id="PTHR11839:SF12">
    <property type="entry name" value="ADP COMPOUNDS HYDROLASE NUDE"/>
    <property type="match status" value="1"/>
</dbReference>
<dbReference type="Pfam" id="PF00293">
    <property type="entry name" value="NUDIX"/>
    <property type="match status" value="1"/>
</dbReference>
<dbReference type="InterPro" id="IPR015797">
    <property type="entry name" value="NUDIX_hydrolase-like_dom_sf"/>
</dbReference>
<dbReference type="NCBIfam" id="NF008736">
    <property type="entry name" value="PRK11762.1"/>
    <property type="match status" value="1"/>
</dbReference>
<dbReference type="EMBL" id="FMXN01000006">
    <property type="protein sequence ID" value="SDB33903.1"/>
    <property type="molecule type" value="Genomic_DNA"/>
</dbReference>
<dbReference type="RefSeq" id="WP_092592910.1">
    <property type="nucleotide sequence ID" value="NZ_FMXN01000006.1"/>
</dbReference>
<dbReference type="Gene3D" id="3.90.79.10">
    <property type="entry name" value="Nucleoside Triphosphate Pyrophosphohydrolase"/>
    <property type="match status" value="1"/>
</dbReference>
<evidence type="ECO:0000313" key="5">
    <source>
        <dbReference type="Proteomes" id="UP000199626"/>
    </source>
</evidence>
<dbReference type="GO" id="GO:0019144">
    <property type="term" value="F:ADP-sugar diphosphatase activity"/>
    <property type="evidence" value="ECO:0007669"/>
    <property type="project" value="TreeGrafter"/>
</dbReference>
<dbReference type="PROSITE" id="PS51462">
    <property type="entry name" value="NUDIX"/>
    <property type="match status" value="1"/>
</dbReference>
<comment type="cofactor">
    <cofactor evidence="1">
        <name>Mg(2+)</name>
        <dbReference type="ChEBI" id="CHEBI:18420"/>
    </cofactor>
</comment>
<dbReference type="PROSITE" id="PS00893">
    <property type="entry name" value="NUDIX_BOX"/>
    <property type="match status" value="1"/>
</dbReference>
<dbReference type="GO" id="GO:0005829">
    <property type="term" value="C:cytosol"/>
    <property type="evidence" value="ECO:0007669"/>
    <property type="project" value="TreeGrafter"/>
</dbReference>
<dbReference type="CDD" id="cd24156">
    <property type="entry name" value="NUDIX_ADPRase_NudE"/>
    <property type="match status" value="1"/>
</dbReference>
<dbReference type="OrthoDB" id="9806150at2"/>
<dbReference type="GO" id="GO:0019693">
    <property type="term" value="P:ribose phosphate metabolic process"/>
    <property type="evidence" value="ECO:0007669"/>
    <property type="project" value="TreeGrafter"/>
</dbReference>
<dbReference type="STRING" id="1159017.SAMN02927930_01305"/>
<gene>
    <name evidence="4" type="ORF">SAMN02927930_01305</name>
</gene>
<proteinExistence type="predicted"/>
<dbReference type="GO" id="GO:0006753">
    <property type="term" value="P:nucleoside phosphate metabolic process"/>
    <property type="evidence" value="ECO:0007669"/>
    <property type="project" value="TreeGrafter"/>
</dbReference>
<feature type="domain" description="Nudix hydrolase" evidence="3">
    <location>
        <begin position="44"/>
        <end position="172"/>
    </location>
</feature>
<organism evidence="4 5">
    <name type="scientific">Pseudidiomarina indica</name>
    <dbReference type="NCBI Taxonomy" id="1159017"/>
    <lineage>
        <taxon>Bacteria</taxon>
        <taxon>Pseudomonadati</taxon>
        <taxon>Pseudomonadota</taxon>
        <taxon>Gammaproteobacteria</taxon>
        <taxon>Alteromonadales</taxon>
        <taxon>Idiomarinaceae</taxon>
        <taxon>Pseudidiomarina</taxon>
    </lineage>
</organism>
<evidence type="ECO:0000256" key="1">
    <source>
        <dbReference type="ARBA" id="ARBA00001946"/>
    </source>
</evidence>
<sequence>MSNKPIPEILARHVVAQSRLLRIEAVDLKFSNGVERQFERLAGSGRGAVMVVPFLDDDTLILIREYAAGLHNYQLGFPKGLIDPNETPEQAANRELKEEIGYGARQLIPLKSVTMAPQFFAATMHIFMARDLYQESLPGDEPEPLEKVLWSIHESEELMNQHDFTEARSIAALLLTLRELNQ</sequence>
<dbReference type="AlphaFoldDB" id="A0A1G6CLZ9"/>
<evidence type="ECO:0000313" key="4">
    <source>
        <dbReference type="EMBL" id="SDB33903.1"/>
    </source>
</evidence>